<dbReference type="Proteomes" id="UP000630594">
    <property type="component" value="Unassembled WGS sequence"/>
</dbReference>
<feature type="signal peptide" evidence="1">
    <location>
        <begin position="1"/>
        <end position="32"/>
    </location>
</feature>
<feature type="chain" id="PRO_5046807913" evidence="1">
    <location>
        <begin position="33"/>
        <end position="250"/>
    </location>
</feature>
<dbReference type="Pfam" id="PF17963">
    <property type="entry name" value="Big_9"/>
    <property type="match status" value="1"/>
</dbReference>
<gene>
    <name evidence="2" type="ORF">GCM10007231_03490</name>
</gene>
<dbReference type="EMBL" id="BMCK01000001">
    <property type="protein sequence ID" value="GGD08033.1"/>
    <property type="molecule type" value="Genomic_DNA"/>
</dbReference>
<evidence type="ECO:0000256" key="1">
    <source>
        <dbReference type="SAM" id="SignalP"/>
    </source>
</evidence>
<comment type="caution">
    <text evidence="2">The sequence shown here is derived from an EMBL/GenBank/DDBJ whole genome shotgun (WGS) entry which is preliminary data.</text>
</comment>
<keyword evidence="1" id="KW-0732">Signal</keyword>
<evidence type="ECO:0000313" key="2">
    <source>
        <dbReference type="EMBL" id="GGD08033.1"/>
    </source>
</evidence>
<organism evidence="2 3">
    <name type="scientific">Nocardioides daphniae</name>
    <dbReference type="NCBI Taxonomy" id="402297"/>
    <lineage>
        <taxon>Bacteria</taxon>
        <taxon>Bacillati</taxon>
        <taxon>Actinomycetota</taxon>
        <taxon>Actinomycetes</taxon>
        <taxon>Propionibacteriales</taxon>
        <taxon>Nocardioidaceae</taxon>
        <taxon>Nocardioides</taxon>
    </lineage>
</organism>
<dbReference type="RefSeq" id="WP_188420749.1">
    <property type="nucleotide sequence ID" value="NZ_BMCK01000001.1"/>
</dbReference>
<proteinExistence type="predicted"/>
<evidence type="ECO:0000313" key="3">
    <source>
        <dbReference type="Proteomes" id="UP000630594"/>
    </source>
</evidence>
<keyword evidence="3" id="KW-1185">Reference proteome</keyword>
<accession>A0ABQ1Q0B0</accession>
<sequence length="250" mass="27255">MRRLTSRLAALLATGLVASTLGALSLAAPANAAPPVVVDDTITMYENTIALPELLANDTDPDGDVLEVCRIQEVLEGKVMFGDLLGMTVLLADAKSAGTYTFKYWACDFETLVPGTLTVVVKPSPKMNVSVTKIKNRPGKVKVVNKNDFFVDFAWGHADKANPDKQIRIGKKKTKIISVRRKAITWVAANENNGSMKVGYLRGIKLPKKPKPLPPSPRPRYFSPLKAFWGTGSTGAYDGWLSPVRSLRQD</sequence>
<protein>
    <submittedName>
        <fullName evidence="2">Uncharacterized protein</fullName>
    </submittedName>
</protein>
<name>A0ABQ1Q0B0_9ACTN</name>
<reference evidence="3" key="1">
    <citation type="journal article" date="2019" name="Int. J. Syst. Evol. Microbiol.">
        <title>The Global Catalogue of Microorganisms (GCM) 10K type strain sequencing project: providing services to taxonomists for standard genome sequencing and annotation.</title>
        <authorList>
            <consortium name="The Broad Institute Genomics Platform"/>
            <consortium name="The Broad Institute Genome Sequencing Center for Infectious Disease"/>
            <person name="Wu L."/>
            <person name="Ma J."/>
        </authorList>
    </citation>
    <scope>NUCLEOTIDE SEQUENCE [LARGE SCALE GENOMIC DNA]</scope>
    <source>
        <strain evidence="3">CCM 7403</strain>
    </source>
</reference>